<dbReference type="Proteomes" id="UP000286931">
    <property type="component" value="Unassembled WGS sequence"/>
</dbReference>
<dbReference type="CDD" id="cd08423">
    <property type="entry name" value="PBP2_LTTR_like_6"/>
    <property type="match status" value="1"/>
</dbReference>
<keyword evidence="8" id="KW-1185">Reference proteome</keyword>
<proteinExistence type="inferred from homology"/>
<dbReference type="EMBL" id="BIFH01000016">
    <property type="protein sequence ID" value="GCD94588.1"/>
    <property type="molecule type" value="Genomic_DNA"/>
</dbReference>
<dbReference type="OrthoDB" id="4131546at2"/>
<reference evidence="7 8" key="1">
    <citation type="submission" date="2018-12" db="EMBL/GenBank/DDBJ databases">
        <title>Draft genome sequence of Embleya hyalina NBRC 13850T.</title>
        <authorList>
            <person name="Komaki H."/>
            <person name="Hosoyama A."/>
            <person name="Kimura A."/>
            <person name="Ichikawa N."/>
            <person name="Tamura T."/>
        </authorList>
    </citation>
    <scope>NUCLEOTIDE SEQUENCE [LARGE SCALE GENOMIC DNA]</scope>
    <source>
        <strain evidence="7 8">NBRC 13850</strain>
    </source>
</reference>
<evidence type="ECO:0000313" key="7">
    <source>
        <dbReference type="EMBL" id="GCD94588.1"/>
    </source>
</evidence>
<dbReference type="PRINTS" id="PR00039">
    <property type="entry name" value="HTHLYSR"/>
</dbReference>
<evidence type="ECO:0000259" key="6">
    <source>
        <dbReference type="PROSITE" id="PS50931"/>
    </source>
</evidence>
<feature type="region of interest" description="Disordered" evidence="5">
    <location>
        <begin position="296"/>
        <end position="315"/>
    </location>
</feature>
<dbReference type="PROSITE" id="PS50931">
    <property type="entry name" value="HTH_LYSR"/>
    <property type="match status" value="1"/>
</dbReference>
<evidence type="ECO:0000256" key="5">
    <source>
        <dbReference type="SAM" id="MobiDB-lite"/>
    </source>
</evidence>
<dbReference type="Gene3D" id="3.40.190.10">
    <property type="entry name" value="Periplasmic binding protein-like II"/>
    <property type="match status" value="2"/>
</dbReference>
<name>A0A401YJ43_9ACTN</name>
<dbReference type="InterPro" id="IPR036388">
    <property type="entry name" value="WH-like_DNA-bd_sf"/>
</dbReference>
<dbReference type="InterPro" id="IPR005119">
    <property type="entry name" value="LysR_subst-bd"/>
</dbReference>
<dbReference type="PANTHER" id="PTHR30346">
    <property type="entry name" value="TRANSCRIPTIONAL DUAL REGULATOR HCAR-RELATED"/>
    <property type="match status" value="1"/>
</dbReference>
<dbReference type="InterPro" id="IPR000847">
    <property type="entry name" value="LysR_HTH_N"/>
</dbReference>
<protein>
    <submittedName>
        <fullName evidence="7">LysR family transcriptional regulator</fullName>
    </submittedName>
</protein>
<evidence type="ECO:0000256" key="1">
    <source>
        <dbReference type="ARBA" id="ARBA00009437"/>
    </source>
</evidence>
<keyword evidence="4" id="KW-0804">Transcription</keyword>
<keyword evidence="3" id="KW-0238">DNA-binding</keyword>
<dbReference type="FunFam" id="1.10.10.10:FF:000001">
    <property type="entry name" value="LysR family transcriptional regulator"/>
    <property type="match status" value="1"/>
</dbReference>
<dbReference type="AlphaFoldDB" id="A0A401YJ43"/>
<dbReference type="Pfam" id="PF03466">
    <property type="entry name" value="LysR_substrate"/>
    <property type="match status" value="1"/>
</dbReference>
<dbReference type="GO" id="GO:0003677">
    <property type="term" value="F:DNA binding"/>
    <property type="evidence" value="ECO:0007669"/>
    <property type="project" value="UniProtKB-KW"/>
</dbReference>
<organism evidence="7 8">
    <name type="scientific">Embleya hyalina</name>
    <dbReference type="NCBI Taxonomy" id="516124"/>
    <lineage>
        <taxon>Bacteria</taxon>
        <taxon>Bacillati</taxon>
        <taxon>Actinomycetota</taxon>
        <taxon>Actinomycetes</taxon>
        <taxon>Kitasatosporales</taxon>
        <taxon>Streptomycetaceae</taxon>
        <taxon>Embleya</taxon>
    </lineage>
</organism>
<sequence length="315" mass="33115">MIDVRRMQTLRAVVTSGSVTAAARNLGYTPSAVSQQIAALEKEVGIALLERVGRGVRPTEAGRLLTECAVVVGAHLARAETALAELRAGRGGRITIHYFASVGALLVAPALAALRREHPGVQVELRLSEPLDPLAEVRDGRADAALVVWPADRPVGDDLRLVHLLDVRYRAVLPPGHRLAAKPVLDLIDLADEPWVASESPGPCLDVLLDACGAAGFGPDFVVESRDYATAQGFAAAGLGIALVPESALDARPSATAVRELRNPEPVRRIHVAVRRSAPPQPAMDAFLAGLRAAAATTSAANPPTSPSRPVHPTR</sequence>
<evidence type="ECO:0000256" key="2">
    <source>
        <dbReference type="ARBA" id="ARBA00023015"/>
    </source>
</evidence>
<dbReference type="Pfam" id="PF00126">
    <property type="entry name" value="HTH_1"/>
    <property type="match status" value="1"/>
</dbReference>
<dbReference type="SUPFAM" id="SSF46785">
    <property type="entry name" value="Winged helix' DNA-binding domain"/>
    <property type="match status" value="1"/>
</dbReference>
<dbReference type="Gene3D" id="1.10.10.10">
    <property type="entry name" value="Winged helix-like DNA-binding domain superfamily/Winged helix DNA-binding domain"/>
    <property type="match status" value="1"/>
</dbReference>
<evidence type="ECO:0000256" key="4">
    <source>
        <dbReference type="ARBA" id="ARBA00023163"/>
    </source>
</evidence>
<keyword evidence="2" id="KW-0805">Transcription regulation</keyword>
<comment type="similarity">
    <text evidence="1">Belongs to the LysR transcriptional regulatory family.</text>
</comment>
<comment type="caution">
    <text evidence="7">The sequence shown here is derived from an EMBL/GenBank/DDBJ whole genome shotgun (WGS) entry which is preliminary data.</text>
</comment>
<dbReference type="SUPFAM" id="SSF53850">
    <property type="entry name" value="Periplasmic binding protein-like II"/>
    <property type="match status" value="1"/>
</dbReference>
<evidence type="ECO:0000256" key="3">
    <source>
        <dbReference type="ARBA" id="ARBA00023125"/>
    </source>
</evidence>
<dbReference type="PANTHER" id="PTHR30346:SF29">
    <property type="entry name" value="LYSR SUBSTRATE-BINDING"/>
    <property type="match status" value="1"/>
</dbReference>
<feature type="domain" description="HTH lysR-type" evidence="6">
    <location>
        <begin position="2"/>
        <end position="59"/>
    </location>
</feature>
<accession>A0A401YJ43</accession>
<dbReference type="GO" id="GO:0032993">
    <property type="term" value="C:protein-DNA complex"/>
    <property type="evidence" value="ECO:0007669"/>
    <property type="project" value="TreeGrafter"/>
</dbReference>
<dbReference type="RefSeq" id="WP_126636775.1">
    <property type="nucleotide sequence ID" value="NZ_BIFH01000016.1"/>
</dbReference>
<gene>
    <name evidence="7" type="ORF">EHYA_02257</name>
</gene>
<dbReference type="GO" id="GO:0003700">
    <property type="term" value="F:DNA-binding transcription factor activity"/>
    <property type="evidence" value="ECO:0007669"/>
    <property type="project" value="InterPro"/>
</dbReference>
<dbReference type="InterPro" id="IPR036390">
    <property type="entry name" value="WH_DNA-bd_sf"/>
</dbReference>
<evidence type="ECO:0000313" key="8">
    <source>
        <dbReference type="Proteomes" id="UP000286931"/>
    </source>
</evidence>